<feature type="transmembrane region" description="Helical" evidence="1">
    <location>
        <begin position="54"/>
        <end position="76"/>
    </location>
</feature>
<feature type="transmembrane region" description="Helical" evidence="1">
    <location>
        <begin position="230"/>
        <end position="253"/>
    </location>
</feature>
<dbReference type="GO" id="GO:0005886">
    <property type="term" value="C:plasma membrane"/>
    <property type="evidence" value="ECO:0007669"/>
    <property type="project" value="UniProtKB-SubCell"/>
</dbReference>
<dbReference type="AlphaFoldDB" id="A0A3E2BJF7"/>
<comment type="caution">
    <text evidence="2">The sequence shown here is derived from an EMBL/GenBank/DDBJ whole genome shotgun (WGS) entry which is preliminary data.</text>
</comment>
<dbReference type="GO" id="GO:0140359">
    <property type="term" value="F:ABC-type transporter activity"/>
    <property type="evidence" value="ECO:0007669"/>
    <property type="project" value="InterPro"/>
</dbReference>
<dbReference type="Proteomes" id="UP000257323">
    <property type="component" value="Unassembled WGS sequence"/>
</dbReference>
<proteinExistence type="predicted"/>
<dbReference type="EMBL" id="QUAH01000017">
    <property type="protein sequence ID" value="RFT14881.1"/>
    <property type="molecule type" value="Genomic_DNA"/>
</dbReference>
<gene>
    <name evidence="2" type="ORF">OP8BY_1479</name>
</gene>
<feature type="transmembrane region" description="Helical" evidence="1">
    <location>
        <begin position="108"/>
        <end position="129"/>
    </location>
</feature>
<evidence type="ECO:0000256" key="1">
    <source>
        <dbReference type="SAM" id="Phobius"/>
    </source>
</evidence>
<dbReference type="Pfam" id="PF12679">
    <property type="entry name" value="ABC2_membrane_2"/>
    <property type="match status" value="1"/>
</dbReference>
<evidence type="ECO:0000313" key="3">
    <source>
        <dbReference type="Proteomes" id="UP000257323"/>
    </source>
</evidence>
<feature type="transmembrane region" description="Helical" evidence="1">
    <location>
        <begin position="149"/>
        <end position="169"/>
    </location>
</feature>
<protein>
    <submittedName>
        <fullName evidence="2">Integral membrane protein</fullName>
    </submittedName>
</protein>
<accession>A0A3E2BJF7</accession>
<keyword evidence="1" id="KW-0812">Transmembrane</keyword>
<reference evidence="2 3" key="1">
    <citation type="submission" date="2018-08" db="EMBL/GenBank/DDBJ databases">
        <title>Genome analysis of the thermophilic bacterium of the candidate phylum Aminicenantes from deep subsurface aquifer revealed its physiology and ecological role.</title>
        <authorList>
            <person name="Kadnikov V.V."/>
            <person name="Mardanov A.V."/>
            <person name="Beletsky A.V."/>
            <person name="Karnachuk O.V."/>
            <person name="Ravin N.V."/>
        </authorList>
    </citation>
    <scope>NUCLEOTIDE SEQUENCE [LARGE SCALE GENOMIC DNA]</scope>
    <source>
        <strain evidence="2">BY38</strain>
    </source>
</reference>
<name>A0A3E2BJF7_9BACT</name>
<evidence type="ECO:0000313" key="2">
    <source>
        <dbReference type="EMBL" id="RFT14881.1"/>
    </source>
</evidence>
<sequence length="260" mass="29647">MKEEILRVFSFYFFLGRKSGRTRTFFLLSSMAVLMALVIRTYRLAGHWTEDGQVIFQNFLMVFFLQFLIVLLGLFYGSSIVVEELDNRTLPYLTSRPVRRAAIILGKYLAYLSLTTVMLVFAVFLSYLILNLDAEFQAKDLLTVLRYSVILWLGLAAYLSFFSFLGTWLKKPILVGLAFGFGWESVIQYFPGTTQKLSVAHYLKSLLPQYTSSSGKLGFLFIRLEPTGPALALAILAGIILVFLVLACLLFTYKEYLFED</sequence>
<keyword evidence="1" id="KW-1133">Transmembrane helix</keyword>
<dbReference type="PANTHER" id="PTHR37305:SF1">
    <property type="entry name" value="MEMBRANE PROTEIN"/>
    <property type="match status" value="1"/>
</dbReference>
<keyword evidence="1" id="KW-0472">Membrane</keyword>
<organism evidence="2 3">
    <name type="scientific">Candidatus Saccharicenans subterraneus</name>
    <dbReference type="NCBI Taxonomy" id="2508984"/>
    <lineage>
        <taxon>Bacteria</taxon>
        <taxon>Candidatus Aminicenantota</taxon>
        <taxon>Candidatus Aminicenantia</taxon>
        <taxon>Candidatus Aminicenantales</taxon>
        <taxon>Candidatus Saccharicenantaceae</taxon>
        <taxon>Candidatus Saccharicenans</taxon>
    </lineage>
</organism>
<dbReference type="PANTHER" id="PTHR37305">
    <property type="entry name" value="INTEGRAL MEMBRANE PROTEIN-RELATED"/>
    <property type="match status" value="1"/>
</dbReference>
<feature type="transmembrane region" description="Helical" evidence="1">
    <location>
        <begin position="24"/>
        <end position="42"/>
    </location>
</feature>